<evidence type="ECO:0000259" key="2">
    <source>
        <dbReference type="Pfam" id="PF03781"/>
    </source>
</evidence>
<evidence type="ECO:0000313" key="3">
    <source>
        <dbReference type="EMBL" id="AKU99934.1"/>
    </source>
</evidence>
<dbReference type="EMBL" id="CP012333">
    <property type="protein sequence ID" value="AKU99934.1"/>
    <property type="molecule type" value="Genomic_DNA"/>
</dbReference>
<evidence type="ECO:0000313" key="4">
    <source>
        <dbReference type="Proteomes" id="UP000064967"/>
    </source>
</evidence>
<dbReference type="InterPro" id="IPR051043">
    <property type="entry name" value="Sulfatase_Mod_Factor_Kinase"/>
</dbReference>
<dbReference type="InterPro" id="IPR005532">
    <property type="entry name" value="SUMF_dom"/>
</dbReference>
<dbReference type="PANTHER" id="PTHR23150">
    <property type="entry name" value="SULFATASE MODIFYING FACTOR 1, 2"/>
    <property type="match status" value="1"/>
</dbReference>
<feature type="region of interest" description="Disordered" evidence="1">
    <location>
        <begin position="25"/>
        <end position="88"/>
    </location>
</feature>
<dbReference type="Proteomes" id="UP000064967">
    <property type="component" value="Chromosome"/>
</dbReference>
<dbReference type="STRING" id="1391654.AKJ09_06598"/>
<gene>
    <name evidence="3" type="ORF">AKJ09_06598</name>
</gene>
<feature type="compositionally biased region" description="Low complexity" evidence="1">
    <location>
        <begin position="44"/>
        <end position="62"/>
    </location>
</feature>
<dbReference type="Gene3D" id="3.90.1580.10">
    <property type="entry name" value="paralog of FGE (formylglycine-generating enzyme)"/>
    <property type="match status" value="1"/>
</dbReference>
<dbReference type="SUPFAM" id="SSF56436">
    <property type="entry name" value="C-type lectin-like"/>
    <property type="match status" value="1"/>
</dbReference>
<feature type="domain" description="Sulfatase-modifying factor enzyme-like" evidence="2">
    <location>
        <begin position="95"/>
        <end position="319"/>
    </location>
</feature>
<dbReference type="GO" id="GO:0120147">
    <property type="term" value="F:formylglycine-generating oxidase activity"/>
    <property type="evidence" value="ECO:0007669"/>
    <property type="project" value="TreeGrafter"/>
</dbReference>
<protein>
    <submittedName>
        <fullName evidence="3">Sulfatase modifying factor 1 (C-alpha-formyglycine-generating enzyme 1)</fullName>
    </submittedName>
</protein>
<dbReference type="InterPro" id="IPR042095">
    <property type="entry name" value="SUMF_sf"/>
</dbReference>
<proteinExistence type="predicted"/>
<dbReference type="RefSeq" id="WP_146651312.1">
    <property type="nucleotide sequence ID" value="NZ_CP012333.1"/>
</dbReference>
<keyword evidence="4" id="KW-1185">Reference proteome</keyword>
<evidence type="ECO:0000256" key="1">
    <source>
        <dbReference type="SAM" id="MobiDB-lite"/>
    </source>
</evidence>
<feature type="compositionally biased region" description="Low complexity" evidence="1">
    <location>
        <begin position="73"/>
        <end position="88"/>
    </location>
</feature>
<dbReference type="Pfam" id="PF03781">
    <property type="entry name" value="FGE-sulfatase"/>
    <property type="match status" value="1"/>
</dbReference>
<dbReference type="OrthoDB" id="9768004at2"/>
<reference evidence="3 4" key="1">
    <citation type="submission" date="2015-08" db="EMBL/GenBank/DDBJ databases">
        <authorList>
            <person name="Babu N.S."/>
            <person name="Beckwith C.J."/>
            <person name="Beseler K.G."/>
            <person name="Brison A."/>
            <person name="Carone J.V."/>
            <person name="Caskin T.P."/>
            <person name="Diamond M."/>
            <person name="Durham M.E."/>
            <person name="Foxe J.M."/>
            <person name="Go M."/>
            <person name="Henderson B.A."/>
            <person name="Jones I.B."/>
            <person name="McGettigan J.A."/>
            <person name="Micheletti S.J."/>
            <person name="Nasrallah M.E."/>
            <person name="Ortiz D."/>
            <person name="Piller C.R."/>
            <person name="Privatt S.R."/>
            <person name="Schneider S.L."/>
            <person name="Sharp S."/>
            <person name="Smith T.C."/>
            <person name="Stanton J.D."/>
            <person name="Ullery H.E."/>
            <person name="Wilson R.J."/>
            <person name="Serrano M.G."/>
            <person name="Buck G."/>
            <person name="Lee V."/>
            <person name="Wang Y."/>
            <person name="Carvalho R."/>
            <person name="Voegtly L."/>
            <person name="Shi R."/>
            <person name="Duckworth R."/>
            <person name="Johnson A."/>
            <person name="Loviza R."/>
            <person name="Walstead R."/>
            <person name="Shah Z."/>
            <person name="Kiflezghi M."/>
            <person name="Wade K."/>
            <person name="Ball S.L."/>
            <person name="Bradley K.W."/>
            <person name="Asai D.J."/>
            <person name="Bowman C.A."/>
            <person name="Russell D.A."/>
            <person name="Pope W.H."/>
            <person name="Jacobs-Sera D."/>
            <person name="Hendrix R.W."/>
            <person name="Hatfull G.F."/>
        </authorList>
    </citation>
    <scope>NUCLEOTIDE SEQUENCE [LARGE SCALE GENOMIC DNA]</scope>
    <source>
        <strain evidence="3 4">DSM 27648</strain>
    </source>
</reference>
<organism evidence="3 4">
    <name type="scientific">Labilithrix luteola</name>
    <dbReference type="NCBI Taxonomy" id="1391654"/>
    <lineage>
        <taxon>Bacteria</taxon>
        <taxon>Pseudomonadati</taxon>
        <taxon>Myxococcota</taxon>
        <taxon>Polyangia</taxon>
        <taxon>Polyangiales</taxon>
        <taxon>Labilitrichaceae</taxon>
        <taxon>Labilithrix</taxon>
    </lineage>
</organism>
<accession>A0A0K1Q3I7</accession>
<dbReference type="AlphaFoldDB" id="A0A0K1Q3I7"/>
<dbReference type="KEGG" id="llu:AKJ09_06598"/>
<sequence>MSRGRALEHRKAIALAIALAGVGGGLPLSFASGQEPPAPPAAPPTSVKPAAEPAPANAAAGEADGDDEHAPPEKTTPAPAPKAPAGALKPFVTKDGMVHVPGGRFTMGSSEKAAPPNERPARQVTTGPFWIDRTEVTVGAYRSCVERGLCQRPPRTSAQCTYDLGDPQLPVSCIPWSSAQAYCLAIGKRLPREVEWELAARGTNPVRYPWGTSGIGCGLATTLVRDNSQRSCSAKHPSRVATHLGGASPHGALDMSGNVEEWVADWYAESMSELSPRAGASHVLRGGGWLTWPSLARTTSRNWGSVREAGPNVGFRCARDD</sequence>
<name>A0A0K1Q3I7_9BACT</name>
<dbReference type="InterPro" id="IPR016187">
    <property type="entry name" value="CTDL_fold"/>
</dbReference>
<dbReference type="PANTHER" id="PTHR23150:SF19">
    <property type="entry name" value="FORMYLGLYCINE-GENERATING ENZYME"/>
    <property type="match status" value="1"/>
</dbReference>